<dbReference type="PANTHER" id="PTHR11800:SF2">
    <property type="entry name" value="DNA-DIRECTED RNA POLYMERASE II SUBUNIT RPB3"/>
    <property type="match status" value="1"/>
</dbReference>
<dbReference type="Pfam" id="PF01000">
    <property type="entry name" value="RNA_pol_A_bac"/>
    <property type="match status" value="1"/>
</dbReference>
<evidence type="ECO:0000256" key="7">
    <source>
        <dbReference type="SAM" id="MobiDB-lite"/>
    </source>
</evidence>
<dbReference type="GO" id="GO:0006366">
    <property type="term" value="P:transcription by RNA polymerase II"/>
    <property type="evidence" value="ECO:0007669"/>
    <property type="project" value="TreeGrafter"/>
</dbReference>
<dbReference type="SUPFAM" id="SSF55257">
    <property type="entry name" value="RBP11-like subunits of RNA polymerase"/>
    <property type="match status" value="1"/>
</dbReference>
<dbReference type="GO" id="GO:0003677">
    <property type="term" value="F:DNA binding"/>
    <property type="evidence" value="ECO:0007669"/>
    <property type="project" value="InterPro"/>
</dbReference>
<dbReference type="FunFam" id="2.170.120.12:FF:000002">
    <property type="entry name" value="DNA-directed RNA polymerase II subunit RPB3"/>
    <property type="match status" value="1"/>
</dbReference>
<evidence type="ECO:0000256" key="6">
    <source>
        <dbReference type="ARBA" id="ARBA00072506"/>
    </source>
</evidence>
<keyword evidence="4" id="KW-0539">Nucleus</keyword>
<dbReference type="InterPro" id="IPR011263">
    <property type="entry name" value="DNA-dir_RNA_pol_RpoA/D/Rpb3"/>
</dbReference>
<dbReference type="InterPro" id="IPR011262">
    <property type="entry name" value="DNA-dir_RNA_pol_insert"/>
</dbReference>
<dbReference type="GO" id="GO:0005665">
    <property type="term" value="C:RNA polymerase II, core complex"/>
    <property type="evidence" value="ECO:0007669"/>
    <property type="project" value="TreeGrafter"/>
</dbReference>
<dbReference type="Proteomes" id="UP001212997">
    <property type="component" value="Unassembled WGS sequence"/>
</dbReference>
<evidence type="ECO:0000256" key="5">
    <source>
        <dbReference type="ARBA" id="ARBA00025804"/>
    </source>
</evidence>
<feature type="compositionally biased region" description="Low complexity" evidence="7">
    <location>
        <begin position="318"/>
        <end position="331"/>
    </location>
</feature>
<feature type="compositionally biased region" description="Low complexity" evidence="7">
    <location>
        <begin position="388"/>
        <end position="405"/>
    </location>
</feature>
<dbReference type="Pfam" id="PF01193">
    <property type="entry name" value="RNA_pol_L"/>
    <property type="match status" value="1"/>
</dbReference>
<dbReference type="InterPro" id="IPR050518">
    <property type="entry name" value="Rpo3/RPB3_RNA_Pol_subunit"/>
</dbReference>
<evidence type="ECO:0000313" key="10">
    <source>
        <dbReference type="Proteomes" id="UP001212997"/>
    </source>
</evidence>
<dbReference type="CDD" id="cd07031">
    <property type="entry name" value="RNAP_II_RPB3"/>
    <property type="match status" value="1"/>
</dbReference>
<evidence type="ECO:0000256" key="4">
    <source>
        <dbReference type="ARBA" id="ARBA00023242"/>
    </source>
</evidence>
<dbReference type="GO" id="GO:0003899">
    <property type="term" value="F:DNA-directed RNA polymerase activity"/>
    <property type="evidence" value="ECO:0007669"/>
    <property type="project" value="InterPro"/>
</dbReference>
<evidence type="ECO:0000313" key="9">
    <source>
        <dbReference type="EMBL" id="KAJ3480226.1"/>
    </source>
</evidence>
<reference evidence="9" key="1">
    <citation type="submission" date="2022-07" db="EMBL/GenBank/DDBJ databases">
        <title>Genome Sequence of Physisporinus lineatus.</title>
        <authorList>
            <person name="Buettner E."/>
        </authorList>
    </citation>
    <scope>NUCLEOTIDE SEQUENCE</scope>
    <source>
        <strain evidence="9">VT162</strain>
    </source>
</reference>
<evidence type="ECO:0000259" key="8">
    <source>
        <dbReference type="SMART" id="SM00662"/>
    </source>
</evidence>
<dbReference type="EMBL" id="JANAWD010000387">
    <property type="protein sequence ID" value="KAJ3480226.1"/>
    <property type="molecule type" value="Genomic_DNA"/>
</dbReference>
<dbReference type="HAMAP" id="MF_00320">
    <property type="entry name" value="RNApol_arch_Rpo3"/>
    <property type="match status" value="1"/>
</dbReference>
<dbReference type="Gene3D" id="2.170.120.12">
    <property type="entry name" value="DNA-directed RNA polymerase, insert domain"/>
    <property type="match status" value="1"/>
</dbReference>
<evidence type="ECO:0000256" key="1">
    <source>
        <dbReference type="ARBA" id="ARBA00004123"/>
    </source>
</evidence>
<dbReference type="AlphaFoldDB" id="A0AAD5UX87"/>
<dbReference type="PANTHER" id="PTHR11800">
    <property type="entry name" value="DNA-DIRECTED RNA POLYMERASE"/>
    <property type="match status" value="1"/>
</dbReference>
<feature type="compositionally biased region" description="Gly residues" evidence="7">
    <location>
        <begin position="334"/>
        <end position="373"/>
    </location>
</feature>
<feature type="region of interest" description="Disordered" evidence="7">
    <location>
        <begin position="280"/>
        <end position="304"/>
    </location>
</feature>
<protein>
    <recommendedName>
        <fullName evidence="6">DNA-directed RNA polymerase II subunit RPB3</fullName>
    </recommendedName>
</protein>
<sequence>MSLDADPIVRIREFKRDRVNFVLENVDLAVANSFRRAMMADIPTIAIDLVEIEANTTVLPDEFIAHRLGMIPLVSTNCDEAIRNTRDCSCLDGCRYCTIDLILRVACEEGIMEVTSNHLEIGPPRIVDQEEVGEELSKRTPSFGMPVGKNEPGVNPVLICKMRKGQELRIRCVAKKGIAKEHAKWSPCSAVAFEYDPHNKLRHTTYWFEKDIKTEWPLSENAKEEEPEREDEPFDFNAKPNKFYMEVETDGSLGAQEVVLKGLQEMQTKLANLILGLKSDPEQDNLGEPQTNGHKPASPAAMGNGRRQLDQSFQYGMASGTSGASGWASPPSGGPAGGGATGGWGGSPAAGGVAAGGWGGSPTAGGAAAGGWGASPSAGGAAAGGWGASPSTGAGASNWGNSAANPGWASPAPGWNV</sequence>
<proteinExistence type="inferred from homology"/>
<dbReference type="PROSITE" id="PS00446">
    <property type="entry name" value="RNA_POL_D_30KD"/>
    <property type="match status" value="1"/>
</dbReference>
<keyword evidence="10" id="KW-1185">Reference proteome</keyword>
<comment type="similarity">
    <text evidence="5">Belongs to the archaeal Rpo3/eukaryotic RPB3 RNA polymerase subunit family.</text>
</comment>
<accession>A0AAD5UX87</accession>
<keyword evidence="3" id="KW-0804">Transcription</keyword>
<dbReference type="GO" id="GO:0046983">
    <property type="term" value="F:protein dimerization activity"/>
    <property type="evidence" value="ECO:0007669"/>
    <property type="project" value="InterPro"/>
</dbReference>
<dbReference type="InterPro" id="IPR036643">
    <property type="entry name" value="RNApol_insert_sf"/>
</dbReference>
<name>A0AAD5UX87_9APHY</name>
<dbReference type="Gene3D" id="3.30.1360.10">
    <property type="entry name" value="RNA polymerase, RBP11-like subunit"/>
    <property type="match status" value="1"/>
</dbReference>
<comment type="subcellular location">
    <subcellularLocation>
        <location evidence="1">Nucleus</location>
    </subcellularLocation>
</comment>
<evidence type="ECO:0000256" key="3">
    <source>
        <dbReference type="ARBA" id="ARBA00023163"/>
    </source>
</evidence>
<organism evidence="9 10">
    <name type="scientific">Meripilus lineatus</name>
    <dbReference type="NCBI Taxonomy" id="2056292"/>
    <lineage>
        <taxon>Eukaryota</taxon>
        <taxon>Fungi</taxon>
        <taxon>Dikarya</taxon>
        <taxon>Basidiomycota</taxon>
        <taxon>Agaricomycotina</taxon>
        <taxon>Agaricomycetes</taxon>
        <taxon>Polyporales</taxon>
        <taxon>Meripilaceae</taxon>
        <taxon>Meripilus</taxon>
    </lineage>
</organism>
<keyword evidence="2" id="KW-0240">DNA-directed RNA polymerase</keyword>
<feature type="domain" description="DNA-directed RNA polymerase RpoA/D/Rpb3-type" evidence="8">
    <location>
        <begin position="18"/>
        <end position="276"/>
    </location>
</feature>
<comment type="caution">
    <text evidence="9">The sequence shown here is derived from an EMBL/GenBank/DDBJ whole genome shotgun (WGS) entry which is preliminary data.</text>
</comment>
<dbReference type="SMART" id="SM00662">
    <property type="entry name" value="RPOLD"/>
    <property type="match status" value="1"/>
</dbReference>
<dbReference type="InterPro" id="IPR036603">
    <property type="entry name" value="RBP11-like"/>
</dbReference>
<gene>
    <name evidence="9" type="ORF">NLI96_g8500</name>
</gene>
<evidence type="ECO:0000256" key="2">
    <source>
        <dbReference type="ARBA" id="ARBA00022478"/>
    </source>
</evidence>
<dbReference type="SUPFAM" id="SSF56553">
    <property type="entry name" value="Insert subdomain of RNA polymerase alpha subunit"/>
    <property type="match status" value="1"/>
</dbReference>
<dbReference type="InterPro" id="IPR022842">
    <property type="entry name" value="RNAP_Rpo3/Rpb3/RPAC1"/>
</dbReference>
<feature type="region of interest" description="Disordered" evidence="7">
    <location>
        <begin position="316"/>
        <end position="417"/>
    </location>
</feature>
<dbReference type="InterPro" id="IPR001514">
    <property type="entry name" value="DNA-dir_RNA_pol_30-40kDasu_CS"/>
</dbReference>